<evidence type="ECO:0000256" key="1">
    <source>
        <dbReference type="ARBA" id="ARBA00022801"/>
    </source>
</evidence>
<keyword evidence="7" id="KW-1185">Reference proteome</keyword>
<dbReference type="PANTHER" id="PTHR14226">
    <property type="entry name" value="NEUROPATHY TARGET ESTERASE/SWISS CHEESE D.MELANOGASTER"/>
    <property type="match status" value="1"/>
</dbReference>
<dbReference type="PANTHER" id="PTHR14226:SF29">
    <property type="entry name" value="NEUROPATHY TARGET ESTERASE SWS"/>
    <property type="match status" value="1"/>
</dbReference>
<feature type="domain" description="PNPLA" evidence="5">
    <location>
        <begin position="12"/>
        <end position="187"/>
    </location>
</feature>
<dbReference type="GO" id="GO:0016787">
    <property type="term" value="F:hydrolase activity"/>
    <property type="evidence" value="ECO:0007669"/>
    <property type="project" value="UniProtKB-UniRule"/>
</dbReference>
<dbReference type="OrthoDB" id="9798773at2"/>
<comment type="caution">
    <text evidence="6">The sequence shown here is derived from an EMBL/GenBank/DDBJ whole genome shotgun (WGS) entry which is preliminary data.</text>
</comment>
<accession>A0A4Z0BEB7</accession>
<evidence type="ECO:0000256" key="3">
    <source>
        <dbReference type="ARBA" id="ARBA00023098"/>
    </source>
</evidence>
<sequence>MTKNPPVPRVSLVIGSGSVKCAAAIGVVKALTAGGIGIERVVGCSAGAIFGALIALGYSMDNAREATTRLWTAELTARRNTRALLAAIAPRLFGFDVERFGLRDDRLINERLQQAFGDRQIEDSPIPLHIVAADFSNGELVDLNRGSLAKAIRASVALPFAFPPVRWGDKLLADGCLADPLPVSVAIRHGARVIVAVGFESPYQEHIRSPGRFAFQLSAIMSNNLLKSRFSFHSVSHHSEVIAIIPEFKQRVRLFDTEKVPYIIDEGERAAAEQMPYLRELLAAEAPDAAGATA</sequence>
<dbReference type="InterPro" id="IPR016035">
    <property type="entry name" value="Acyl_Trfase/lysoPLipase"/>
</dbReference>
<evidence type="ECO:0000313" key="7">
    <source>
        <dbReference type="Proteomes" id="UP000297564"/>
    </source>
</evidence>
<keyword evidence="2 4" id="KW-0442">Lipid degradation</keyword>
<reference evidence="6 7" key="1">
    <citation type="submission" date="2019-03" db="EMBL/GenBank/DDBJ databases">
        <title>Ramlibacter rhizophilus CCTCC AB2015357, whole genome shotgun sequence.</title>
        <authorList>
            <person name="Zhang X."/>
            <person name="Feng G."/>
            <person name="Zhu H."/>
        </authorList>
    </citation>
    <scope>NUCLEOTIDE SEQUENCE [LARGE SCALE GENOMIC DNA]</scope>
    <source>
        <strain evidence="6 7">CCTCC AB2015357</strain>
    </source>
</reference>
<keyword evidence="1 4" id="KW-0378">Hydrolase</keyword>
<dbReference type="EMBL" id="SMLL01000009">
    <property type="protein sequence ID" value="TFY96454.1"/>
    <property type="molecule type" value="Genomic_DNA"/>
</dbReference>
<protein>
    <submittedName>
        <fullName evidence="6">Patatin-like phospholipase family protein</fullName>
    </submittedName>
</protein>
<evidence type="ECO:0000259" key="5">
    <source>
        <dbReference type="PROSITE" id="PS51635"/>
    </source>
</evidence>
<dbReference type="AlphaFoldDB" id="A0A4Z0BEB7"/>
<dbReference type="InterPro" id="IPR002641">
    <property type="entry name" value="PNPLA_dom"/>
</dbReference>
<feature type="active site" description="Nucleophile" evidence="4">
    <location>
        <position position="45"/>
    </location>
</feature>
<comment type="caution">
    <text evidence="4">Lacks conserved residue(s) required for the propagation of feature annotation.</text>
</comment>
<name>A0A4Z0BEB7_9BURK</name>
<evidence type="ECO:0000313" key="6">
    <source>
        <dbReference type="EMBL" id="TFY96454.1"/>
    </source>
</evidence>
<dbReference type="Gene3D" id="3.40.1090.10">
    <property type="entry name" value="Cytosolic phospholipase A2 catalytic domain"/>
    <property type="match status" value="2"/>
</dbReference>
<keyword evidence="3 4" id="KW-0443">Lipid metabolism</keyword>
<dbReference type="GO" id="GO:0016042">
    <property type="term" value="P:lipid catabolic process"/>
    <property type="evidence" value="ECO:0007669"/>
    <property type="project" value="UniProtKB-UniRule"/>
</dbReference>
<dbReference type="SUPFAM" id="SSF52151">
    <property type="entry name" value="FabD/lysophospholipase-like"/>
    <property type="match status" value="1"/>
</dbReference>
<proteinExistence type="predicted"/>
<dbReference type="PROSITE" id="PS51635">
    <property type="entry name" value="PNPLA"/>
    <property type="match status" value="1"/>
</dbReference>
<dbReference type="Pfam" id="PF01734">
    <property type="entry name" value="Patatin"/>
    <property type="match status" value="1"/>
</dbReference>
<evidence type="ECO:0000256" key="4">
    <source>
        <dbReference type="PROSITE-ProRule" id="PRU01161"/>
    </source>
</evidence>
<dbReference type="RefSeq" id="WP_135287099.1">
    <property type="nucleotide sequence ID" value="NZ_SMLL01000009.1"/>
</dbReference>
<evidence type="ECO:0000256" key="2">
    <source>
        <dbReference type="ARBA" id="ARBA00022963"/>
    </source>
</evidence>
<feature type="short sequence motif" description="GXSXG" evidence="4">
    <location>
        <begin position="43"/>
        <end position="47"/>
    </location>
</feature>
<gene>
    <name evidence="6" type="ORF">EZ242_20725</name>
</gene>
<dbReference type="Proteomes" id="UP000297564">
    <property type="component" value="Unassembled WGS sequence"/>
</dbReference>
<feature type="active site" description="Proton acceptor" evidence="4">
    <location>
        <position position="174"/>
    </location>
</feature>
<dbReference type="InterPro" id="IPR050301">
    <property type="entry name" value="NTE"/>
</dbReference>
<organism evidence="6 7">
    <name type="scientific">Ramlibacter rhizophilus</name>
    <dbReference type="NCBI Taxonomy" id="1781167"/>
    <lineage>
        <taxon>Bacteria</taxon>
        <taxon>Pseudomonadati</taxon>
        <taxon>Pseudomonadota</taxon>
        <taxon>Betaproteobacteria</taxon>
        <taxon>Burkholderiales</taxon>
        <taxon>Comamonadaceae</taxon>
        <taxon>Ramlibacter</taxon>
    </lineage>
</organism>